<evidence type="ECO:0000259" key="1">
    <source>
        <dbReference type="Pfam" id="PF12697"/>
    </source>
</evidence>
<dbReference type="PANTHER" id="PTHR43194:SF4">
    <property type="entry name" value="AB HYDROLASE-1 DOMAIN-CONTAINING PROTEIN"/>
    <property type="match status" value="1"/>
</dbReference>
<dbReference type="AlphaFoldDB" id="A0A6I3S8M8"/>
<dbReference type="CDD" id="cd12810">
    <property type="entry name" value="Esterase_713_like-3"/>
    <property type="match status" value="1"/>
</dbReference>
<accession>A0A6I3S8M8</accession>
<evidence type="ECO:0000313" key="3">
    <source>
        <dbReference type="Proteomes" id="UP000462362"/>
    </source>
</evidence>
<dbReference type="InterPro" id="IPR029058">
    <property type="entry name" value="AB_hydrolase_fold"/>
</dbReference>
<dbReference type="SUPFAM" id="SSF53474">
    <property type="entry name" value="alpha/beta-Hydrolases"/>
    <property type="match status" value="1"/>
</dbReference>
<name>A0A6I3S8M8_9BURK</name>
<dbReference type="InterPro" id="IPR050228">
    <property type="entry name" value="Carboxylesterase_BioH"/>
</dbReference>
<comment type="caution">
    <text evidence="2">The sequence shown here is derived from an EMBL/GenBank/DDBJ whole genome shotgun (WGS) entry which is preliminary data.</text>
</comment>
<dbReference type="Proteomes" id="UP000462362">
    <property type="component" value="Unassembled WGS sequence"/>
</dbReference>
<protein>
    <submittedName>
        <fullName evidence="2">Alpha/beta hydrolase</fullName>
    </submittedName>
</protein>
<dbReference type="EMBL" id="WNCL01000011">
    <property type="protein sequence ID" value="MTU43022.1"/>
    <property type="molecule type" value="Genomic_DNA"/>
</dbReference>
<dbReference type="PANTHER" id="PTHR43194">
    <property type="entry name" value="HYDROLASE ALPHA/BETA FOLD FAMILY"/>
    <property type="match status" value="1"/>
</dbReference>
<gene>
    <name evidence="2" type="ORF">GMD42_05190</name>
</gene>
<dbReference type="Gene3D" id="3.40.50.1820">
    <property type="entry name" value="alpha/beta hydrolase"/>
    <property type="match status" value="1"/>
</dbReference>
<keyword evidence="2" id="KW-0378">Hydrolase</keyword>
<sequence>MAHETPLIPRQTMKKTLLAVLLGSFALASFAQPITIEKQGAFSAGGTVIEAKKTFDPYHPEPDAMTLHGDHANIIYQIPAHAKPVSLMFLHGAGQSMRTWQTTPDGREGFQSVFLRKGYPVYLIDQPRRGDAGRATVDGTIKASPDEQFWFGQFRMGLWPKFYDNSAFASQKDLNSFWRQMTPNTAPYNDKVIADAVTDALKKTEGTVLVTHSQGCGPGWLIGTEAGKNLKGIIAFEPGSGFIFPEGKVPAPISNNSFFGPTKAVGVPLSEFKKLTRFPILIVYGDNIPKTEVKNPYQDYWRAASTMAQEFVNAVNAEGGHAKVLHLPDIGIKGNTHFPFSDKNSAEVAKVVEKWLSDNVK</sequence>
<evidence type="ECO:0000313" key="2">
    <source>
        <dbReference type="EMBL" id="MTU43022.1"/>
    </source>
</evidence>
<dbReference type="GO" id="GO:0016787">
    <property type="term" value="F:hydrolase activity"/>
    <property type="evidence" value="ECO:0007669"/>
    <property type="project" value="UniProtKB-KW"/>
</dbReference>
<proteinExistence type="predicted"/>
<feature type="domain" description="AB hydrolase-1" evidence="1">
    <location>
        <begin position="88"/>
        <end position="261"/>
    </location>
</feature>
<dbReference type="InterPro" id="IPR000073">
    <property type="entry name" value="AB_hydrolase_1"/>
</dbReference>
<reference evidence="2 3" key="1">
    <citation type="journal article" date="2019" name="Nat. Med.">
        <title>A library of human gut bacterial isolates paired with longitudinal multiomics data enables mechanistic microbiome research.</title>
        <authorList>
            <person name="Poyet M."/>
            <person name="Groussin M."/>
            <person name="Gibbons S.M."/>
            <person name="Avila-Pacheco J."/>
            <person name="Jiang X."/>
            <person name="Kearney S.M."/>
            <person name="Perrotta A.R."/>
            <person name="Berdy B."/>
            <person name="Zhao S."/>
            <person name="Lieberman T.D."/>
            <person name="Swanson P.K."/>
            <person name="Smith M."/>
            <person name="Roesemann S."/>
            <person name="Alexander J.E."/>
            <person name="Rich S.A."/>
            <person name="Livny J."/>
            <person name="Vlamakis H."/>
            <person name="Clish C."/>
            <person name="Bullock K."/>
            <person name="Deik A."/>
            <person name="Scott J."/>
            <person name="Pierce K.A."/>
            <person name="Xavier R.J."/>
            <person name="Alm E.J."/>
        </authorList>
    </citation>
    <scope>NUCLEOTIDE SEQUENCE [LARGE SCALE GENOMIC DNA]</scope>
    <source>
        <strain evidence="2 3">BIOML-A2</strain>
    </source>
</reference>
<organism evidence="2 3">
    <name type="scientific">Parasutterella excrementihominis</name>
    <dbReference type="NCBI Taxonomy" id="487175"/>
    <lineage>
        <taxon>Bacteria</taxon>
        <taxon>Pseudomonadati</taxon>
        <taxon>Pseudomonadota</taxon>
        <taxon>Betaproteobacteria</taxon>
        <taxon>Burkholderiales</taxon>
        <taxon>Sutterellaceae</taxon>
        <taxon>Parasutterella</taxon>
    </lineage>
</organism>
<dbReference type="Pfam" id="PF12697">
    <property type="entry name" value="Abhydrolase_6"/>
    <property type="match status" value="1"/>
</dbReference>